<dbReference type="GO" id="GO:0043137">
    <property type="term" value="P:DNA replication, removal of RNA primer"/>
    <property type="evidence" value="ECO:0007669"/>
    <property type="project" value="TreeGrafter"/>
</dbReference>
<keyword evidence="7 12" id="KW-0540">Nuclease</keyword>
<evidence type="ECO:0000256" key="3">
    <source>
        <dbReference type="ARBA" id="ARBA00004065"/>
    </source>
</evidence>
<comment type="similarity">
    <text evidence="5">Belongs to the RNase HII family. RnhC subfamily.</text>
</comment>
<accession>A0A1I7PHC8</accession>
<evidence type="ECO:0000256" key="1">
    <source>
        <dbReference type="ARBA" id="ARBA00000077"/>
    </source>
</evidence>
<evidence type="ECO:0000256" key="12">
    <source>
        <dbReference type="PROSITE-ProRule" id="PRU01319"/>
    </source>
</evidence>
<dbReference type="PANTHER" id="PTHR10954">
    <property type="entry name" value="RIBONUCLEASE H2 SUBUNIT A"/>
    <property type="match status" value="1"/>
</dbReference>
<dbReference type="GO" id="GO:0032299">
    <property type="term" value="C:ribonuclease H2 complex"/>
    <property type="evidence" value="ECO:0007669"/>
    <property type="project" value="TreeGrafter"/>
</dbReference>
<keyword evidence="16" id="KW-1185">Reference proteome</keyword>
<evidence type="ECO:0000256" key="11">
    <source>
        <dbReference type="ARBA" id="ARBA00022842"/>
    </source>
</evidence>
<organism evidence="15 16">
    <name type="scientific">Lacunisphaera limnophila</name>
    <dbReference type="NCBI Taxonomy" id="1838286"/>
    <lineage>
        <taxon>Bacteria</taxon>
        <taxon>Pseudomonadati</taxon>
        <taxon>Verrucomicrobiota</taxon>
        <taxon>Opitutia</taxon>
        <taxon>Opitutales</taxon>
        <taxon>Opitutaceae</taxon>
        <taxon>Lacunisphaera</taxon>
    </lineage>
</organism>
<evidence type="ECO:0000313" key="16">
    <source>
        <dbReference type="Proteomes" id="UP000095228"/>
    </source>
</evidence>
<comment type="function">
    <text evidence="3 13">Endonuclease that specifically degrades the RNA of RNA-DNA hybrids.</text>
</comment>
<evidence type="ECO:0000256" key="4">
    <source>
        <dbReference type="ARBA" id="ARBA00004496"/>
    </source>
</evidence>
<dbReference type="Proteomes" id="UP000095228">
    <property type="component" value="Chromosome"/>
</dbReference>
<reference evidence="15 16" key="1">
    <citation type="submission" date="2016-06" db="EMBL/GenBank/DDBJ databases">
        <title>Three novel species with peptidoglycan cell walls form the new genus Lacunisphaera gen. nov. in the family Opitutaceae of the verrucomicrobial subdivision 4.</title>
        <authorList>
            <person name="Rast P."/>
            <person name="Gloeckner I."/>
            <person name="Jogler M."/>
            <person name="Boedeker C."/>
            <person name="Jeske O."/>
            <person name="Wiegand S."/>
            <person name="Reinhardt R."/>
            <person name="Schumann P."/>
            <person name="Rohde M."/>
            <person name="Spring S."/>
            <person name="Gloeckner F.O."/>
            <person name="Jogler C."/>
        </authorList>
    </citation>
    <scope>NUCLEOTIDE SEQUENCE [LARGE SCALE GENOMIC DNA]</scope>
    <source>
        <strain evidence="15 16">IG16b</strain>
    </source>
</reference>
<evidence type="ECO:0000256" key="6">
    <source>
        <dbReference type="ARBA" id="ARBA00022490"/>
    </source>
</evidence>
<feature type="binding site" evidence="12">
    <location>
        <position position="110"/>
    </location>
    <ligand>
        <name>a divalent metal cation</name>
        <dbReference type="ChEBI" id="CHEBI:60240"/>
    </ligand>
</feature>
<dbReference type="GO" id="GO:0005737">
    <property type="term" value="C:cytoplasm"/>
    <property type="evidence" value="ECO:0007669"/>
    <property type="project" value="UniProtKB-SubCell"/>
</dbReference>
<dbReference type="STRING" id="1838286.Verru16b_00043"/>
<dbReference type="GO" id="GO:0046872">
    <property type="term" value="F:metal ion binding"/>
    <property type="evidence" value="ECO:0007669"/>
    <property type="project" value="UniProtKB-KW"/>
</dbReference>
<evidence type="ECO:0000256" key="9">
    <source>
        <dbReference type="ARBA" id="ARBA00022759"/>
    </source>
</evidence>
<dbReference type="KEGG" id="obg:Verru16b_00043"/>
<comment type="cofactor">
    <cofactor evidence="2">
        <name>Mg(2+)</name>
        <dbReference type="ChEBI" id="CHEBI:18420"/>
    </cofactor>
</comment>
<dbReference type="InterPro" id="IPR024568">
    <property type="entry name" value="RNase_HIII_N"/>
</dbReference>
<feature type="domain" description="RNase H type-2" evidence="14">
    <location>
        <begin position="103"/>
        <end position="318"/>
    </location>
</feature>
<dbReference type="AlphaFoldDB" id="A0A1I7PHC8"/>
<dbReference type="Gene3D" id="3.30.420.10">
    <property type="entry name" value="Ribonuclease H-like superfamily/Ribonuclease H"/>
    <property type="match status" value="1"/>
</dbReference>
<dbReference type="InterPro" id="IPR004641">
    <property type="entry name" value="RNase_HIII"/>
</dbReference>
<dbReference type="CDD" id="cd14796">
    <property type="entry name" value="RNAse_HIII_N"/>
    <property type="match status" value="1"/>
</dbReference>
<sequence length="335" mass="37316">MAKKPDHDADEPKKITSYTIKLDDAQMEKLRAAVAAKHWESAEVPYARFAFKGPKVNVTAYTSGKVVVAGKETEDFVQNVIEAQVTGAAQLGYDEVHHPDWFEPHAGLDESGKGDLFGPVVAATVIAEKPAIEAWRVAGVRDSKSIEDSQILRLDDVIRDTPGVVVETVYCGMDKYNELMLKPQANLNRLLAWQHARALEAALQKKWVGRGLLDQFTKEPLVQRELKKRGLERFTLDMRTKAESDPVVAAASVVARAEFVRQMRNLSREFGEKLLFGAGAQAKAQAAQIVDRLGARALGRFAKLHFRTSYEVVAAAGKLDELPLKEPREKTEWRR</sequence>
<dbReference type="InterPro" id="IPR012337">
    <property type="entry name" value="RNaseH-like_sf"/>
</dbReference>
<feature type="binding site" evidence="12">
    <location>
        <position position="214"/>
    </location>
    <ligand>
        <name>a divalent metal cation</name>
        <dbReference type="ChEBI" id="CHEBI:60240"/>
    </ligand>
</feature>
<dbReference type="Gene3D" id="3.30.310.10">
    <property type="entry name" value="TATA-Binding Protein"/>
    <property type="match status" value="1"/>
</dbReference>
<evidence type="ECO:0000256" key="10">
    <source>
        <dbReference type="ARBA" id="ARBA00022801"/>
    </source>
</evidence>
<dbReference type="CDD" id="cd06590">
    <property type="entry name" value="RNase_HII_bacteria_HIII_like"/>
    <property type="match status" value="1"/>
</dbReference>
<evidence type="ECO:0000256" key="2">
    <source>
        <dbReference type="ARBA" id="ARBA00001946"/>
    </source>
</evidence>
<dbReference type="InterPro" id="IPR024567">
    <property type="entry name" value="RNase_HII/HIII_dom"/>
</dbReference>
<dbReference type="Pfam" id="PF11858">
    <property type="entry name" value="DUF3378"/>
    <property type="match status" value="1"/>
</dbReference>
<evidence type="ECO:0000256" key="5">
    <source>
        <dbReference type="ARBA" id="ARBA00008378"/>
    </source>
</evidence>
<evidence type="ECO:0000313" key="15">
    <source>
        <dbReference type="EMBL" id="AOS43005.1"/>
    </source>
</evidence>
<feature type="binding site" evidence="12">
    <location>
        <position position="109"/>
    </location>
    <ligand>
        <name>a divalent metal cation</name>
        <dbReference type="ChEBI" id="CHEBI:60240"/>
    </ligand>
</feature>
<evidence type="ECO:0000259" key="14">
    <source>
        <dbReference type="PROSITE" id="PS51975"/>
    </source>
</evidence>
<dbReference type="GO" id="GO:0006298">
    <property type="term" value="P:mismatch repair"/>
    <property type="evidence" value="ECO:0007669"/>
    <property type="project" value="TreeGrafter"/>
</dbReference>
<dbReference type="PROSITE" id="PS51975">
    <property type="entry name" value="RNASE_H_2"/>
    <property type="match status" value="1"/>
</dbReference>
<dbReference type="GO" id="GO:0003723">
    <property type="term" value="F:RNA binding"/>
    <property type="evidence" value="ECO:0007669"/>
    <property type="project" value="UniProtKB-UniRule"/>
</dbReference>
<dbReference type="GO" id="GO:0004523">
    <property type="term" value="F:RNA-DNA hybrid ribonuclease activity"/>
    <property type="evidence" value="ECO:0007669"/>
    <property type="project" value="UniProtKB-UniRule"/>
</dbReference>
<protein>
    <recommendedName>
        <fullName evidence="13">Ribonuclease</fullName>
        <ecNumber evidence="13">3.1.26.4</ecNumber>
    </recommendedName>
</protein>
<dbReference type="NCBIfam" id="TIGR00716">
    <property type="entry name" value="rnhC"/>
    <property type="match status" value="1"/>
</dbReference>
<dbReference type="InterPro" id="IPR012295">
    <property type="entry name" value="TBP_dom_sf"/>
</dbReference>
<comment type="catalytic activity">
    <reaction evidence="1 12 13">
        <text>Endonucleolytic cleavage to 5'-phosphomonoester.</text>
        <dbReference type="EC" id="3.1.26.4"/>
    </reaction>
</comment>
<dbReference type="SUPFAM" id="SSF53098">
    <property type="entry name" value="Ribonuclease H-like"/>
    <property type="match status" value="1"/>
</dbReference>
<comment type="cofactor">
    <cofactor evidence="12">
        <name>Mn(2+)</name>
        <dbReference type="ChEBI" id="CHEBI:29035"/>
    </cofactor>
    <cofactor evidence="12">
        <name>Mg(2+)</name>
        <dbReference type="ChEBI" id="CHEBI:18420"/>
    </cofactor>
    <text evidence="12">Manganese or magnesium. Binds 1 divalent metal ion per monomer in the absence of substrate. May bind a second metal ion after substrate binding.</text>
</comment>
<dbReference type="EC" id="3.1.26.4" evidence="13"/>
<dbReference type="PANTHER" id="PTHR10954:SF23">
    <property type="entry name" value="RIBONUCLEASE"/>
    <property type="match status" value="1"/>
</dbReference>
<dbReference type="InterPro" id="IPR036397">
    <property type="entry name" value="RNaseH_sf"/>
</dbReference>
<dbReference type="OrthoDB" id="9777935at2"/>
<dbReference type="EMBL" id="CP016094">
    <property type="protein sequence ID" value="AOS43005.1"/>
    <property type="molecule type" value="Genomic_DNA"/>
</dbReference>
<gene>
    <name evidence="15" type="primary">rnhC</name>
    <name evidence="15" type="ORF">Verru16b_00043</name>
</gene>
<name>A0A1I7PHC8_9BACT</name>
<keyword evidence="6" id="KW-0963">Cytoplasm</keyword>
<keyword evidence="9 12" id="KW-0255">Endonuclease</keyword>
<dbReference type="RefSeq" id="WP_069960403.1">
    <property type="nucleotide sequence ID" value="NZ_CP016094.1"/>
</dbReference>
<evidence type="ECO:0000256" key="8">
    <source>
        <dbReference type="ARBA" id="ARBA00022723"/>
    </source>
</evidence>
<evidence type="ECO:0000256" key="7">
    <source>
        <dbReference type="ARBA" id="ARBA00022722"/>
    </source>
</evidence>
<dbReference type="InterPro" id="IPR001352">
    <property type="entry name" value="RNase_HII/HIII"/>
</dbReference>
<keyword evidence="8 12" id="KW-0479">Metal-binding</keyword>
<keyword evidence="10 12" id="KW-0378">Hydrolase</keyword>
<keyword evidence="11" id="KW-0460">Magnesium</keyword>
<proteinExistence type="inferred from homology"/>
<dbReference type="Pfam" id="PF01351">
    <property type="entry name" value="RNase_HII"/>
    <property type="match status" value="1"/>
</dbReference>
<evidence type="ECO:0000256" key="13">
    <source>
        <dbReference type="RuleBase" id="RU003515"/>
    </source>
</evidence>
<comment type="subcellular location">
    <subcellularLocation>
        <location evidence="4">Cytoplasm</location>
    </subcellularLocation>
</comment>